<gene>
    <name evidence="8" type="ORF">ENH_00049800</name>
</gene>
<evidence type="ECO:0000256" key="4">
    <source>
        <dbReference type="ARBA" id="ARBA00023163"/>
    </source>
</evidence>
<dbReference type="GO" id="GO:0003700">
    <property type="term" value="F:DNA-binding transcription factor activity"/>
    <property type="evidence" value="ECO:0007669"/>
    <property type="project" value="InterPro"/>
</dbReference>
<keyword evidence="3" id="KW-0238">DNA-binding</keyword>
<reference evidence="8" key="1">
    <citation type="submission" date="2013-10" db="EMBL/GenBank/DDBJ databases">
        <title>Genomic analysis of the causative agents of coccidiosis in chickens.</title>
        <authorList>
            <person name="Reid A.J."/>
            <person name="Blake D."/>
            <person name="Billington K."/>
            <person name="Browne H."/>
            <person name="Dunn M."/>
            <person name="Hung S."/>
            <person name="Kawahara F."/>
            <person name="Miranda-Saavedra D."/>
            <person name="Mourier T."/>
            <person name="Nagra H."/>
            <person name="Otto T.D."/>
            <person name="Rawlings N."/>
            <person name="Sanchez A."/>
            <person name="Sanders M."/>
            <person name="Subramaniam C."/>
            <person name="Tay Y."/>
            <person name="Dear P."/>
            <person name="Doerig C."/>
            <person name="Gruber A."/>
            <person name="Parkinson J."/>
            <person name="Shirley M."/>
            <person name="Wan K.L."/>
            <person name="Berriman M."/>
            <person name="Tomley F."/>
            <person name="Pain A."/>
        </authorList>
    </citation>
    <scope>NUCLEOTIDE SEQUENCE [LARGE SCALE GENOMIC DNA]</scope>
    <source>
        <strain evidence="8">Houghton</strain>
    </source>
</reference>
<dbReference type="GO" id="GO:0005634">
    <property type="term" value="C:nucleus"/>
    <property type="evidence" value="ECO:0007669"/>
    <property type="project" value="UniProtKB-SubCell"/>
</dbReference>
<dbReference type="GeneID" id="25475129"/>
<dbReference type="RefSeq" id="XP_013436658.1">
    <property type="nucleotide sequence ID" value="XM_013581204.1"/>
</dbReference>
<keyword evidence="5" id="KW-0539">Nucleus</keyword>
<feature type="region of interest" description="Disordered" evidence="6">
    <location>
        <begin position="682"/>
        <end position="703"/>
    </location>
</feature>
<feature type="region of interest" description="Disordered" evidence="6">
    <location>
        <begin position="1"/>
        <end position="59"/>
    </location>
</feature>
<dbReference type="Gene3D" id="1.20.5.2050">
    <property type="match status" value="1"/>
</dbReference>
<feature type="region of interest" description="Disordered" evidence="6">
    <location>
        <begin position="616"/>
        <end position="661"/>
    </location>
</feature>
<feature type="compositionally biased region" description="Low complexity" evidence="6">
    <location>
        <begin position="994"/>
        <end position="1005"/>
    </location>
</feature>
<feature type="compositionally biased region" description="Polar residues" evidence="6">
    <location>
        <begin position="1057"/>
        <end position="1073"/>
    </location>
</feature>
<dbReference type="GO" id="GO:0003677">
    <property type="term" value="F:DNA binding"/>
    <property type="evidence" value="ECO:0007669"/>
    <property type="project" value="UniProtKB-KW"/>
</dbReference>
<feature type="region of interest" description="Disordered" evidence="6">
    <location>
        <begin position="236"/>
        <end position="268"/>
    </location>
</feature>
<evidence type="ECO:0000259" key="7">
    <source>
        <dbReference type="Pfam" id="PF00847"/>
    </source>
</evidence>
<feature type="domain" description="AP2/ERF" evidence="7">
    <location>
        <begin position="1156"/>
        <end position="1206"/>
    </location>
</feature>
<dbReference type="Proteomes" id="UP000030754">
    <property type="component" value="Unassembled WGS sequence"/>
</dbReference>
<reference evidence="8" key="2">
    <citation type="submission" date="2013-10" db="EMBL/GenBank/DDBJ databases">
        <authorList>
            <person name="Aslett M."/>
        </authorList>
    </citation>
    <scope>NUCLEOTIDE SEQUENCE [LARGE SCALE GENOMIC DNA]</scope>
    <source>
        <strain evidence="8">Houghton</strain>
    </source>
</reference>
<organism evidence="8 9">
    <name type="scientific">Eimeria necatrix</name>
    <dbReference type="NCBI Taxonomy" id="51315"/>
    <lineage>
        <taxon>Eukaryota</taxon>
        <taxon>Sar</taxon>
        <taxon>Alveolata</taxon>
        <taxon>Apicomplexa</taxon>
        <taxon>Conoidasida</taxon>
        <taxon>Coccidia</taxon>
        <taxon>Eucoccidiorida</taxon>
        <taxon>Eimeriorina</taxon>
        <taxon>Eimeriidae</taxon>
        <taxon>Eimeria</taxon>
    </lineage>
</organism>
<evidence type="ECO:0000256" key="6">
    <source>
        <dbReference type="SAM" id="MobiDB-lite"/>
    </source>
</evidence>
<accession>U6MW55</accession>
<keyword evidence="4" id="KW-0804">Transcription</keyword>
<feature type="compositionally biased region" description="Basic and acidic residues" evidence="6">
    <location>
        <begin position="951"/>
        <end position="973"/>
    </location>
</feature>
<dbReference type="AlphaFoldDB" id="U6MW55"/>
<dbReference type="OrthoDB" id="354923at2759"/>
<keyword evidence="9" id="KW-1185">Reference proteome</keyword>
<proteinExistence type="predicted"/>
<dbReference type="InterPro" id="IPR001471">
    <property type="entry name" value="AP2/ERF_dom"/>
</dbReference>
<evidence type="ECO:0000313" key="8">
    <source>
        <dbReference type="EMBL" id="CDJ68191.1"/>
    </source>
</evidence>
<name>U6MW55_9EIME</name>
<evidence type="ECO:0000313" key="9">
    <source>
        <dbReference type="Proteomes" id="UP000030754"/>
    </source>
</evidence>
<sequence length="1244" mass="136473">MDGGDPSRSAAAEMAHEESDKQQPAEATCSTGAPPPPVTQQSAGLTSSESRAEIQNPCTAAGEALPVEAPYASPGAAWGCGKTGSLQGLVKKREPCEIKFEHPLGGPIPSVLPSTSASSGGSLAGESDDSFCQMASFSEVFSPPDGSPIVVASDAALAAAQSATEAAPGTATEAGTEPAIEAPAAAPTGEALHAELKTFELLTHLRTVARRWALYHDNFFFHWDRLCSEWKARKRQGTQGIPKSRGTQEVQGSSGAHGTQGPHGVFDPYCGYEREAKDESSRGLHNEGRQGEAVTLDTVDILCASLPRLWSASSHSFGGLHGPALSLLLQQLDGRRRSIDGSYAPLSRFLEIPFGTYSVSRTVSIRRQDSSKTSCSEGPLADEEPLRHRSTSIPWAATLGAPQVSHCLDGSWGHMGPASAGPPWLHGAFFDTASQPPNPYIPPASPAAVAATKALREAAASLLSNSTFYPPCCRGALDGFCSCSCSCADCRDDSKQFGVCEYSEVNGLSLGQYPFQEPLVHGQYDGRKLQGSSQPEDPRNRLFCGWCDSCISSNGGSISNAFPVKAAANNKTWAHRPPRLHVKISTPADKEVPAAHLLGPFSSAGCDDFRTTTGVAAGASSTDPPQACYGQSPSSLDEHSSPETSGAPKWDSTISSTVREQHMDEGGLLSDAHLEETLHGEQQLHNGNNSSSCSSNKCKEAEGLSTDPAHCLGGRWTLHQSPSTPWVQTWHVNDPRIPAQNPSNLHQQQDQQQQQQQDQQQQQQPQQQQHQQKQQLGKHTDNFSKSRRRTLQPPQLQHQHRRQEPQQQQQQRQEQLLLHELHLQQHQLQQRLLQQQMQQQQLQQQQLQQQQLQQQQLQQQQLQQQHLQQQQLQQQQLQQQQLQQQQLQQQQLQQQQLQQQQLQQQQQQQQQQQPTEAPSIISPSADAHSSSKFFCGGRLSGDSVSVQGSRTEGHERPGNGDRDEPAKQHKVEHPQYLVQVSCQQQDQQHEQQQREPQQQQQQAQQSSARASAGPWEHETGSLARDKKRRAPEPNEWWRPIGSTKDELGDSEAKELTEQNALNSISAEEQQTPRTRGHPSKLTQVLHKNGSLAVTAAGGEPPPLHRIRLGVPSRLPPASARSSATGSSEGSLLKAARKANHIVVEDGGLRLSFVARKGVYYDKRRRLWRANWKENGRIHTKGFSVHDFGTHQAARGKAIEFREKKEQEIDTYHQARSPRAHTSDNWMARPQPHLRPTDALSEQTA</sequence>
<dbReference type="PANTHER" id="PTHR33590:SF1">
    <property type="entry name" value="PDZ DOMAIN-CONTAINING PROTEIN"/>
    <property type="match status" value="1"/>
</dbReference>
<feature type="region of interest" description="Disordered" evidence="6">
    <location>
        <begin position="1205"/>
        <end position="1244"/>
    </location>
</feature>
<feature type="region of interest" description="Disordered" evidence="6">
    <location>
        <begin position="368"/>
        <end position="387"/>
    </location>
</feature>
<keyword evidence="2" id="KW-0805">Transcription regulation</keyword>
<evidence type="ECO:0000256" key="2">
    <source>
        <dbReference type="ARBA" id="ARBA00023015"/>
    </source>
</evidence>
<feature type="region of interest" description="Disordered" evidence="6">
    <location>
        <begin position="726"/>
        <end position="813"/>
    </location>
</feature>
<feature type="compositionally biased region" description="Polar residues" evidence="6">
    <location>
        <begin position="237"/>
        <end position="257"/>
    </location>
</feature>
<dbReference type="PANTHER" id="PTHR33590">
    <property type="entry name" value="GLUTENIN, HIGH MOLECULAR WEIGHT SUBUNIT PW212-RELATED PROTEIN"/>
    <property type="match status" value="1"/>
</dbReference>
<feature type="compositionally biased region" description="Basic and acidic residues" evidence="6">
    <location>
        <begin position="14"/>
        <end position="23"/>
    </location>
</feature>
<feature type="compositionally biased region" description="Polar residues" evidence="6">
    <location>
        <begin position="39"/>
        <end position="49"/>
    </location>
</feature>
<evidence type="ECO:0000256" key="1">
    <source>
        <dbReference type="ARBA" id="ARBA00004123"/>
    </source>
</evidence>
<evidence type="ECO:0000256" key="3">
    <source>
        <dbReference type="ARBA" id="ARBA00023125"/>
    </source>
</evidence>
<dbReference type="VEuPathDB" id="ToxoDB:ENH_00049800"/>
<dbReference type="EMBL" id="HG725512">
    <property type="protein sequence ID" value="CDJ68191.1"/>
    <property type="molecule type" value="Genomic_DNA"/>
</dbReference>
<evidence type="ECO:0000256" key="5">
    <source>
        <dbReference type="ARBA" id="ARBA00023242"/>
    </source>
</evidence>
<feature type="compositionally biased region" description="Low complexity" evidence="6">
    <location>
        <begin position="975"/>
        <end position="986"/>
    </location>
</feature>
<comment type="subcellular location">
    <subcellularLocation>
        <location evidence="1">Nucleus</location>
    </subcellularLocation>
</comment>
<feature type="compositionally biased region" description="Low complexity" evidence="6">
    <location>
        <begin position="747"/>
        <end position="775"/>
    </location>
</feature>
<protein>
    <recommendedName>
        <fullName evidence="7">AP2/ERF domain-containing protein</fullName>
    </recommendedName>
</protein>
<feature type="region of interest" description="Disordered" evidence="6">
    <location>
        <begin position="909"/>
        <end position="1081"/>
    </location>
</feature>
<dbReference type="Pfam" id="PF00847">
    <property type="entry name" value="AP2"/>
    <property type="match status" value="1"/>
</dbReference>
<feature type="compositionally biased region" description="Basic and acidic residues" evidence="6">
    <location>
        <begin position="1043"/>
        <end position="1056"/>
    </location>
</feature>